<feature type="coiled-coil region" evidence="1">
    <location>
        <begin position="503"/>
        <end position="555"/>
    </location>
</feature>
<keyword evidence="2" id="KW-1133">Transmembrane helix</keyword>
<evidence type="ECO:0000313" key="3">
    <source>
        <dbReference type="EMBL" id="VIO79402.1"/>
    </source>
</evidence>
<dbReference type="PANTHER" id="PTHR13325">
    <property type="entry name" value="PROTEASE M50 MEMBRANE-BOUND TRANSCRIPTION FACTOR SITE 2 PROTEASE"/>
    <property type="match status" value="1"/>
</dbReference>
<evidence type="ECO:0000256" key="2">
    <source>
        <dbReference type="SAM" id="Phobius"/>
    </source>
</evidence>
<dbReference type="SUPFAM" id="SSF111369">
    <property type="entry name" value="HlyD-like secretion proteins"/>
    <property type="match status" value="1"/>
</dbReference>
<accession>A0A508TZ69</accession>
<evidence type="ECO:0000313" key="4">
    <source>
        <dbReference type="Proteomes" id="UP000328092"/>
    </source>
</evidence>
<dbReference type="GO" id="GO:0016020">
    <property type="term" value="C:membrane"/>
    <property type="evidence" value="ECO:0007669"/>
    <property type="project" value="InterPro"/>
</dbReference>
<dbReference type="AlphaFoldDB" id="A0A508TZ69"/>
<name>A0A508TZ69_9BRAD</name>
<dbReference type="InterPro" id="IPR041881">
    <property type="entry name" value="PqqD_sf"/>
</dbReference>
<feature type="transmembrane region" description="Helical" evidence="2">
    <location>
        <begin position="257"/>
        <end position="279"/>
    </location>
</feature>
<dbReference type="Proteomes" id="UP000328092">
    <property type="component" value="Unassembled WGS sequence"/>
</dbReference>
<protein>
    <recommendedName>
        <fullName evidence="5">Peptide zinc metalloprotease protein YydH</fullName>
    </recommendedName>
</protein>
<evidence type="ECO:0000256" key="1">
    <source>
        <dbReference type="SAM" id="Coils"/>
    </source>
</evidence>
<keyword evidence="1" id="KW-0175">Coiled coil</keyword>
<feature type="transmembrane region" description="Helical" evidence="2">
    <location>
        <begin position="428"/>
        <end position="446"/>
    </location>
</feature>
<feature type="transmembrane region" description="Helical" evidence="2">
    <location>
        <begin position="391"/>
        <end position="416"/>
    </location>
</feature>
<dbReference type="RefSeq" id="WP_172628367.1">
    <property type="nucleotide sequence ID" value="NZ_CAADFC020000033.1"/>
</dbReference>
<dbReference type="GO" id="GO:0005737">
    <property type="term" value="C:cytoplasm"/>
    <property type="evidence" value="ECO:0007669"/>
    <property type="project" value="TreeGrafter"/>
</dbReference>
<gene>
    <name evidence="3" type="ORF">CI1B_77700</name>
</gene>
<organism evidence="3 4">
    <name type="scientific">Bradyrhizobium ivorense</name>
    <dbReference type="NCBI Taxonomy" id="2511166"/>
    <lineage>
        <taxon>Bacteria</taxon>
        <taxon>Pseudomonadati</taxon>
        <taxon>Pseudomonadota</taxon>
        <taxon>Alphaproteobacteria</taxon>
        <taxon>Hyphomicrobiales</taxon>
        <taxon>Nitrobacteraceae</taxon>
        <taxon>Bradyrhizobium</taxon>
    </lineage>
</organism>
<feature type="transmembrane region" description="Helical" evidence="2">
    <location>
        <begin position="285"/>
        <end position="304"/>
    </location>
</feature>
<feature type="transmembrane region" description="Helical" evidence="2">
    <location>
        <begin position="152"/>
        <end position="176"/>
    </location>
</feature>
<dbReference type="Gene3D" id="1.10.10.1150">
    <property type="entry name" value="Coenzyme PQQ synthesis protein D (PqqD)"/>
    <property type="match status" value="1"/>
</dbReference>
<keyword evidence="4" id="KW-1185">Reference proteome</keyword>
<keyword evidence="2" id="KW-0812">Transmembrane</keyword>
<reference evidence="3" key="1">
    <citation type="submission" date="2019-02" db="EMBL/GenBank/DDBJ databases">
        <authorList>
            <person name="Pothier F.J."/>
        </authorList>
    </citation>
    <scope>NUCLEOTIDE SEQUENCE</scope>
    <source>
        <strain evidence="3">CI-1B</strain>
    </source>
</reference>
<dbReference type="EMBL" id="CAADFC020000033">
    <property type="protein sequence ID" value="VIO79402.1"/>
    <property type="molecule type" value="Genomic_DNA"/>
</dbReference>
<dbReference type="GO" id="GO:0004222">
    <property type="term" value="F:metalloendopeptidase activity"/>
    <property type="evidence" value="ECO:0007669"/>
    <property type="project" value="InterPro"/>
</dbReference>
<dbReference type="InterPro" id="IPR001193">
    <property type="entry name" value="MBTPS2"/>
</dbReference>
<sequence>MTAGPFLSSSWYRVALRKPRLREHTSIGRHRYRGSVWYVIQDHATGRVHRLSPAGYMIVAAMDGVRTVDQLWLEAGSYLGEEAPSQGDVIQLLAELNACDLLQTDVTPDPDALEQRAARAGRSGWLANALYPLALRIPLWHPDRFFERARPLAHWLFGVPGTLLWLIAVLPALVLAAEHWQELGADASDRILAAENLLPLALIYIVLKILHEFGHGFAVKAFGGAVQEFGLMILVFAPLPYVDASAAAGFRNKWHRALVGAAGMIVEVFFAALALYVWLAVETGLVRALAFDAMVIAGVSTVVFNGNPLLRYDGYYILADLLETPNLAQRATRYWGHLVDRYVFRTDGSKDFFASNGERAWLLLYAPAAFVYRQIVMLTIAVFVASQYLTVGIGIAVWSLLTGVVRPIGKALWFVLASPRLQRNRSRAVGATFATILAAGFVLFWVPAPSYTTTEGVVWLPENAIVRAGADGFVRALTIEPGRLVTSGEKLVESEDPALATGLEILRARVAELEAKLATERFTDRARAEITTTELDQARAELSTAADRVDRLIVRSRSDGIFAVMKAEDLAGRFLREGQQIGYVLTSGSCIVRATISQSDIDLVRHRLRRASVVLSERLDETLPAEIIREVPAGHDDLPSKALGGAGGGAVAVNPGDPHGTKALQRVFQVDIALPGNAAASAFGSRAYVRFDYDWEPAGQQILRRLQQLLLSQLQI</sequence>
<evidence type="ECO:0008006" key="5">
    <source>
        <dbReference type="Google" id="ProtNLM"/>
    </source>
</evidence>
<comment type="caution">
    <text evidence="3">The sequence shown here is derived from an EMBL/GenBank/DDBJ whole genome shotgun (WGS) entry which is preliminary data.</text>
</comment>
<feature type="transmembrane region" description="Helical" evidence="2">
    <location>
        <begin position="360"/>
        <end position="385"/>
    </location>
</feature>
<dbReference type="PANTHER" id="PTHR13325:SF3">
    <property type="entry name" value="MEMBRANE-BOUND TRANSCRIPTION FACTOR SITE-2 PROTEASE"/>
    <property type="match status" value="1"/>
</dbReference>
<keyword evidence="2" id="KW-0472">Membrane</keyword>
<feature type="transmembrane region" description="Helical" evidence="2">
    <location>
        <begin position="229"/>
        <end position="250"/>
    </location>
</feature>
<proteinExistence type="predicted"/>
<dbReference type="GO" id="GO:0031293">
    <property type="term" value="P:membrane protein intracellular domain proteolysis"/>
    <property type="evidence" value="ECO:0007669"/>
    <property type="project" value="TreeGrafter"/>
</dbReference>
<feature type="transmembrane region" description="Helical" evidence="2">
    <location>
        <begin position="197"/>
        <end position="217"/>
    </location>
</feature>